<evidence type="ECO:0000256" key="18">
    <source>
        <dbReference type="SAM" id="MobiDB-lite"/>
    </source>
</evidence>
<accession>H2LK89</accession>
<feature type="binding site" evidence="15">
    <location>
        <position position="785"/>
    </location>
    <ligand>
        <name>ATP</name>
        <dbReference type="ChEBI" id="CHEBI:30616"/>
    </ligand>
</feature>
<keyword evidence="22" id="KW-1185">Reference proteome</keyword>
<dbReference type="NCBIfam" id="TIGR01494">
    <property type="entry name" value="ATPase_P-type"/>
    <property type="match status" value="1"/>
</dbReference>
<dbReference type="FunFam" id="2.70.150.10:FF:000025">
    <property type="entry name" value="Phospholipid-transporting ATPase"/>
    <property type="match status" value="1"/>
</dbReference>
<dbReference type="HOGENOM" id="CLU_000846_5_2_1"/>
<feature type="binding site" evidence="16">
    <location>
        <position position="391"/>
    </location>
    <ligand>
        <name>Mg(2+)</name>
        <dbReference type="ChEBI" id="CHEBI:18420"/>
    </ligand>
</feature>
<dbReference type="Pfam" id="PF16212">
    <property type="entry name" value="PhoLip_ATPase_C"/>
    <property type="match status" value="1"/>
</dbReference>
<dbReference type="Pfam" id="PF13246">
    <property type="entry name" value="Cation_ATPase"/>
    <property type="match status" value="1"/>
</dbReference>
<dbReference type="Bgee" id="ENSORLG00000005106">
    <property type="expression patterns" value="Expressed in brain and 5 other cell types or tissues"/>
</dbReference>
<evidence type="ECO:0000256" key="2">
    <source>
        <dbReference type="ARBA" id="ARBA00004127"/>
    </source>
</evidence>
<keyword evidence="4" id="KW-0813">Transport</keyword>
<proteinExistence type="inferred from homology"/>
<keyword evidence="11" id="KW-1133">Transmembrane helix</keyword>
<dbReference type="InterPro" id="IPR023298">
    <property type="entry name" value="ATPase_P-typ_TM_dom_sf"/>
</dbReference>
<evidence type="ECO:0000256" key="17">
    <source>
        <dbReference type="RuleBase" id="RU362033"/>
    </source>
</evidence>
<dbReference type="Ensembl" id="ENSORLT00000006441.2">
    <property type="protein sequence ID" value="ENSORLP00000006440.2"/>
    <property type="gene ID" value="ENSORLG00000005106.2"/>
</dbReference>
<dbReference type="EC" id="7.6.2.1" evidence="17"/>
<dbReference type="GO" id="GO:0140326">
    <property type="term" value="F:ATPase-coupled intramembrane lipid transporter activity"/>
    <property type="evidence" value="ECO:0000318"/>
    <property type="project" value="GO_Central"/>
</dbReference>
<evidence type="ECO:0000256" key="7">
    <source>
        <dbReference type="ARBA" id="ARBA00022741"/>
    </source>
</evidence>
<feature type="binding site" evidence="15">
    <location>
        <position position="791"/>
    </location>
    <ligand>
        <name>ATP</name>
        <dbReference type="ChEBI" id="CHEBI:30616"/>
    </ligand>
</feature>
<feature type="binding site" evidence="15">
    <location>
        <position position="393"/>
    </location>
    <ligand>
        <name>ATP</name>
        <dbReference type="ChEBI" id="CHEBI:30616"/>
    </ligand>
</feature>
<feature type="binding site" evidence="16">
    <location>
        <position position="393"/>
    </location>
    <ligand>
        <name>Mg(2+)</name>
        <dbReference type="ChEBI" id="CHEBI:18420"/>
    </ligand>
</feature>
<dbReference type="SFLD" id="SFLDF00027">
    <property type="entry name" value="p-type_atpase"/>
    <property type="match status" value="1"/>
</dbReference>
<evidence type="ECO:0000256" key="12">
    <source>
        <dbReference type="ARBA" id="ARBA00023136"/>
    </source>
</evidence>
<feature type="binding site" evidence="15">
    <location>
        <position position="815"/>
    </location>
    <ligand>
        <name>ATP</name>
        <dbReference type="ChEBI" id="CHEBI:30616"/>
    </ligand>
</feature>
<dbReference type="InterPro" id="IPR036412">
    <property type="entry name" value="HAD-like_sf"/>
</dbReference>
<dbReference type="GO" id="GO:0005524">
    <property type="term" value="F:ATP binding"/>
    <property type="evidence" value="ECO:0007669"/>
    <property type="project" value="UniProtKB-UniRule"/>
</dbReference>
<dbReference type="InParanoid" id="H2LK89"/>
<dbReference type="SUPFAM" id="SSF81660">
    <property type="entry name" value="Metal cation-transporting ATPase, ATP-binding domain N"/>
    <property type="match status" value="1"/>
</dbReference>
<keyword evidence="8 15" id="KW-0067">ATP-binding</keyword>
<evidence type="ECO:0000256" key="11">
    <source>
        <dbReference type="ARBA" id="ARBA00022989"/>
    </source>
</evidence>
<evidence type="ECO:0000256" key="16">
    <source>
        <dbReference type="PIRSR" id="PIRSR606539-3"/>
    </source>
</evidence>
<feature type="binding site" evidence="15">
    <location>
        <position position="535"/>
    </location>
    <ligand>
        <name>ATP</name>
        <dbReference type="ChEBI" id="CHEBI:30616"/>
    </ligand>
</feature>
<keyword evidence="6 16" id="KW-0479">Metal-binding</keyword>
<dbReference type="Proteomes" id="UP000001038">
    <property type="component" value="Chromosome 6"/>
</dbReference>
<dbReference type="GO" id="GO:0005548">
    <property type="term" value="F:phospholipid transporter activity"/>
    <property type="evidence" value="ECO:0007669"/>
    <property type="project" value="UniProtKB-ARBA"/>
</dbReference>
<keyword evidence="7 15" id="KW-0547">Nucleotide-binding</keyword>
<evidence type="ECO:0000256" key="8">
    <source>
        <dbReference type="ARBA" id="ARBA00022840"/>
    </source>
</evidence>
<dbReference type="SFLD" id="SFLDG00002">
    <property type="entry name" value="C1.7:_P-type_atpase_like"/>
    <property type="match status" value="1"/>
</dbReference>
<feature type="binding site" evidence="15">
    <location>
        <position position="592"/>
    </location>
    <ligand>
        <name>ATP</name>
        <dbReference type="ChEBI" id="CHEBI:30616"/>
    </ligand>
</feature>
<dbReference type="InterPro" id="IPR006539">
    <property type="entry name" value="P-type_ATPase_IV"/>
</dbReference>
<feature type="binding site" evidence="15">
    <location>
        <position position="672"/>
    </location>
    <ligand>
        <name>ATP</name>
        <dbReference type="ChEBI" id="CHEBI:30616"/>
    </ligand>
</feature>
<feature type="binding site" evidence="16">
    <location>
        <position position="815"/>
    </location>
    <ligand>
        <name>Mg(2+)</name>
        <dbReference type="ChEBI" id="CHEBI:18420"/>
    </ligand>
</feature>
<dbReference type="GO" id="GO:0140327">
    <property type="term" value="F:flippase activity"/>
    <property type="evidence" value="ECO:0007669"/>
    <property type="project" value="UniProtKB-ARBA"/>
</dbReference>
<name>H2LK89_ORYLA</name>
<evidence type="ECO:0000256" key="9">
    <source>
        <dbReference type="ARBA" id="ARBA00022842"/>
    </source>
</evidence>
<dbReference type="InterPro" id="IPR032631">
    <property type="entry name" value="P-type_ATPase_N"/>
</dbReference>
<feature type="binding site" evidence="15">
    <location>
        <position position="392"/>
    </location>
    <ligand>
        <name>ATP</name>
        <dbReference type="ChEBI" id="CHEBI:30616"/>
    </ligand>
</feature>
<comment type="cofactor">
    <cofactor evidence="1 16">
        <name>Mg(2+)</name>
        <dbReference type="ChEBI" id="CHEBI:18420"/>
    </cofactor>
</comment>
<dbReference type="eggNOG" id="KOG0206">
    <property type="taxonomic scope" value="Eukaryota"/>
</dbReference>
<feature type="active site" description="4-aspartylphosphate intermediate" evidence="14">
    <location>
        <position position="391"/>
    </location>
</feature>
<dbReference type="Gene3D" id="3.40.1110.10">
    <property type="entry name" value="Calcium-transporting ATPase, cytoplasmic domain N"/>
    <property type="match status" value="1"/>
</dbReference>
<dbReference type="SFLD" id="SFLDS00003">
    <property type="entry name" value="Haloacid_Dehalogenase"/>
    <property type="match status" value="1"/>
</dbReference>
<evidence type="ECO:0000313" key="22">
    <source>
        <dbReference type="Proteomes" id="UP000001038"/>
    </source>
</evidence>
<keyword evidence="12" id="KW-0472">Membrane</keyword>
<feature type="binding site" evidence="15">
    <location>
        <position position="494"/>
    </location>
    <ligand>
        <name>ATP</name>
        <dbReference type="ChEBI" id="CHEBI:30616"/>
    </ligand>
</feature>
<evidence type="ECO:0000256" key="5">
    <source>
        <dbReference type="ARBA" id="ARBA00022692"/>
    </source>
</evidence>
<feature type="binding site" evidence="15">
    <location>
        <position position="558"/>
    </location>
    <ligand>
        <name>ATP</name>
        <dbReference type="ChEBI" id="CHEBI:30616"/>
    </ligand>
</feature>
<dbReference type="NCBIfam" id="TIGR01652">
    <property type="entry name" value="ATPase-Plipid"/>
    <property type="match status" value="1"/>
</dbReference>
<dbReference type="InterPro" id="IPR008250">
    <property type="entry name" value="ATPase_P-typ_transduc_dom_A_sf"/>
</dbReference>
<dbReference type="FunFam" id="3.40.50.1000:FF:000014">
    <property type="entry name" value="Phospholipid-transporting ATPase"/>
    <property type="match status" value="1"/>
</dbReference>
<dbReference type="Pfam" id="PF16209">
    <property type="entry name" value="PhoLip_ATPase_N"/>
    <property type="match status" value="1"/>
</dbReference>
<reference evidence="21" key="3">
    <citation type="submission" date="2025-09" db="UniProtKB">
        <authorList>
            <consortium name="Ensembl"/>
        </authorList>
    </citation>
    <scope>IDENTIFICATION</scope>
    <source>
        <strain evidence="21">Hd-rR</strain>
    </source>
</reference>
<dbReference type="InterPro" id="IPR044492">
    <property type="entry name" value="P_typ_ATPase_HD_dom"/>
</dbReference>
<dbReference type="GeneTree" id="ENSGT00940000160101"/>
<reference evidence="21 22" key="1">
    <citation type="journal article" date="2007" name="Nature">
        <title>The medaka draft genome and insights into vertebrate genome evolution.</title>
        <authorList>
            <person name="Kasahara M."/>
            <person name="Naruse K."/>
            <person name="Sasaki S."/>
            <person name="Nakatani Y."/>
            <person name="Qu W."/>
            <person name="Ahsan B."/>
            <person name="Yamada T."/>
            <person name="Nagayasu Y."/>
            <person name="Doi K."/>
            <person name="Kasai Y."/>
            <person name="Jindo T."/>
            <person name="Kobayashi D."/>
            <person name="Shimada A."/>
            <person name="Toyoda A."/>
            <person name="Kuroki Y."/>
            <person name="Fujiyama A."/>
            <person name="Sasaki T."/>
            <person name="Shimizu A."/>
            <person name="Asakawa S."/>
            <person name="Shimizu N."/>
            <person name="Hashimoto S."/>
            <person name="Yang J."/>
            <person name="Lee Y."/>
            <person name="Matsushima K."/>
            <person name="Sugano S."/>
            <person name="Sakaizumi M."/>
            <person name="Narita T."/>
            <person name="Ohishi K."/>
            <person name="Haga S."/>
            <person name="Ohta F."/>
            <person name="Nomoto H."/>
            <person name="Nogata K."/>
            <person name="Morishita T."/>
            <person name="Endo T."/>
            <person name="Shin-I T."/>
            <person name="Takeda H."/>
            <person name="Morishita S."/>
            <person name="Kohara Y."/>
        </authorList>
    </citation>
    <scope>NUCLEOTIDE SEQUENCE [LARGE SCALE GENOMIC DNA]</scope>
    <source>
        <strain evidence="21 22">Hd-rR</strain>
    </source>
</reference>
<dbReference type="GO" id="GO:0005886">
    <property type="term" value="C:plasma membrane"/>
    <property type="evidence" value="ECO:0000318"/>
    <property type="project" value="GO_Central"/>
</dbReference>
<sequence>MFLKCSLFVEKERRVKANSREYNDKFLYADNRIKTSKYNIFTFLPVNLFEQFQRVANAYFVVLLILQLIPEISSLSWFTTIVPLVMVLVITAVKDATDDYFRHKSDQQVNNRKSQVLIRGSLQKEKWMNVRVGDIIKLENNQFVAADILLLCSSEPYGLCYIETAELDGETNLKARQALSVTSDLGDVSKLLNFDGKVICEPPNNKLDKFTGTLNWRGNKYSLDNGKMLLRGCILRNTEWCFGMVIFAGLQTKLMQNCGKTKFKRTTIDKLMNTLVLWIFAFLICMGVILATGNTIWETWIGRGFEMFLPWTKFQISTVFSGFLTFWSYIIILNTVVPISLYVSVEVLRLGHSFFINWDVKMHNRQTNTAAVARTTTLNEELGQVEFIFSDKTGTLTQNIMVFSKCSINGTIYGDVYDEFGHRMEITEKTACVDFSYNLLSDGAFKFYDNTLVEAVKQKDPAVQEFFRLLALCHTVMSEESEGKLVYQAQSPDEAALVTAARNFGFAFWARTPESITVCEMGQVVTYQLLAILDFNNTRKRMSVIVRDAQGRLRLYCKGADTIIFDLLDPSSTDLMHTTSEQLNEFAGEGLRTLALAYKDLDEEYCDVWMKKFLFVSAVLENREDQLAALYEEIERGMKLLGATAIEDKLQEGVPETISKLNLANIKIWVLTGDKQETAVNIGYSCNMLRDDMTDVFVVSGHTLTEVQQQLREAKERILSLSRVSDARNDEENDMFADDSVFEEAIITEYALVINGHSLAHALEPQLEIVFLDLACLCKTVICCRVTPMQKAQVVELVRKHKRAVTLAVGDGANDVSMIKTSHIGVGISGQEGMQAVLASDYSFAQFRYLQRLLLVHGRWSYFRMSNFLSYFFYKNFAFTLVHFWYGFFCGFSAQTVYDQWFITLFNIVYTSLPVLAMGLFDQDVNDQNSLRHPSLYKSGQNNLFFNKRQFFLCTVHGMTTSFLLFFIPYGAFSVMVKEDGSHSSDQQTFSITIATSLVIVVSVQIGLDTHYWTAVNHLFVWGSLAMYFAILFAMQSDGLFGVFSNIFSFVGAARNCLSEKSVWLVILLTTAVCIVPDLFVRSIRASLFPTQTDKVRQLQQSCKSQRPEEQNLRRARRTSSRRSAYAFSHQEGFGELITSGKNMRTSRVSSTCSYERTAPSSKWIENVIKRTNAVSCISFGSPNKQHQSLKQPDRLNC</sequence>
<dbReference type="InterPro" id="IPR023299">
    <property type="entry name" value="ATPase_P-typ_cyto_dom_N"/>
</dbReference>
<evidence type="ECO:0000259" key="20">
    <source>
        <dbReference type="Pfam" id="PF16212"/>
    </source>
</evidence>
<evidence type="ECO:0000256" key="1">
    <source>
        <dbReference type="ARBA" id="ARBA00001946"/>
    </source>
</evidence>
<dbReference type="Gene3D" id="2.70.150.10">
    <property type="entry name" value="Calcium-transporting ATPase, cytoplasmic transduction domain A"/>
    <property type="match status" value="1"/>
</dbReference>
<dbReference type="GO" id="GO:0016887">
    <property type="term" value="F:ATP hydrolysis activity"/>
    <property type="evidence" value="ECO:0007669"/>
    <property type="project" value="InterPro"/>
</dbReference>
<evidence type="ECO:0000256" key="10">
    <source>
        <dbReference type="ARBA" id="ARBA00022967"/>
    </source>
</evidence>
<dbReference type="GO" id="GO:0005802">
    <property type="term" value="C:trans-Golgi network"/>
    <property type="evidence" value="ECO:0000318"/>
    <property type="project" value="GO_Central"/>
</dbReference>
<feature type="domain" description="P-type ATPase N-terminal" evidence="19">
    <location>
        <begin position="15"/>
        <end position="81"/>
    </location>
</feature>
<protein>
    <recommendedName>
        <fullName evidence="17">Phospholipid-transporting ATPase</fullName>
        <ecNumber evidence="17">7.6.2.1</ecNumber>
    </recommendedName>
</protein>
<dbReference type="InterPro" id="IPR018303">
    <property type="entry name" value="ATPase_P-typ_P_site"/>
</dbReference>
<dbReference type="GO" id="GO:0007030">
    <property type="term" value="P:Golgi organization"/>
    <property type="evidence" value="ECO:0000318"/>
    <property type="project" value="GO_Central"/>
</dbReference>
<dbReference type="InterPro" id="IPR001757">
    <property type="entry name" value="P_typ_ATPase"/>
</dbReference>
<dbReference type="PANTHER" id="PTHR24092">
    <property type="entry name" value="PROBABLE PHOSPHOLIPID-TRANSPORTING ATPASE"/>
    <property type="match status" value="1"/>
</dbReference>
<evidence type="ECO:0000256" key="14">
    <source>
        <dbReference type="PIRSR" id="PIRSR606539-1"/>
    </source>
</evidence>
<dbReference type="CDD" id="cd02073">
    <property type="entry name" value="P-type_ATPase_APLT_Dnf-like"/>
    <property type="match status" value="1"/>
</dbReference>
<gene>
    <name evidence="21" type="primary">ATP8B4</name>
    <name evidence="21" type="synonym">atp8b4</name>
</gene>
<dbReference type="GO" id="GO:0045332">
    <property type="term" value="P:phospholipid translocation"/>
    <property type="evidence" value="ECO:0000318"/>
    <property type="project" value="GO_Central"/>
</dbReference>
<feature type="binding site" evidence="16">
    <location>
        <position position="811"/>
    </location>
    <ligand>
        <name>Mg(2+)</name>
        <dbReference type="ChEBI" id="CHEBI:18420"/>
    </ligand>
</feature>
<dbReference type="STRING" id="8090.ENSORLP00000006440"/>
<feature type="binding site" evidence="15">
    <location>
        <position position="814"/>
    </location>
    <ligand>
        <name>ATP</name>
        <dbReference type="ChEBI" id="CHEBI:30616"/>
    </ligand>
</feature>
<dbReference type="SUPFAM" id="SSF81653">
    <property type="entry name" value="Calcium ATPase, transduction domain A"/>
    <property type="match status" value="1"/>
</dbReference>
<evidence type="ECO:0000259" key="19">
    <source>
        <dbReference type="Pfam" id="PF16209"/>
    </source>
</evidence>
<evidence type="ECO:0000256" key="13">
    <source>
        <dbReference type="ARBA" id="ARBA00034036"/>
    </source>
</evidence>
<evidence type="ECO:0000256" key="4">
    <source>
        <dbReference type="ARBA" id="ARBA00022448"/>
    </source>
</evidence>
<dbReference type="InterPro" id="IPR023214">
    <property type="entry name" value="HAD_sf"/>
</dbReference>
<feature type="binding site" evidence="15">
    <location>
        <position position="391"/>
    </location>
    <ligand>
        <name>ATP</name>
        <dbReference type="ChEBI" id="CHEBI:30616"/>
    </ligand>
</feature>
<feature type="region of interest" description="Disordered" evidence="18">
    <location>
        <begin position="1100"/>
        <end position="1121"/>
    </location>
</feature>
<dbReference type="PRINTS" id="PR00119">
    <property type="entry name" value="CATATPASE"/>
</dbReference>
<feature type="binding site" evidence="15">
    <location>
        <position position="674"/>
    </location>
    <ligand>
        <name>ATP</name>
        <dbReference type="ChEBI" id="CHEBI:30616"/>
    </ligand>
</feature>
<dbReference type="PROSITE" id="PS00154">
    <property type="entry name" value="ATPASE_E1_E2"/>
    <property type="match status" value="1"/>
</dbReference>
<keyword evidence="9 16" id="KW-0460">Magnesium</keyword>
<dbReference type="PANTHER" id="PTHR24092:SF80">
    <property type="entry name" value="PHOSPHOLIPID-TRANSPORTING ATPASE IM-RELATED"/>
    <property type="match status" value="1"/>
</dbReference>
<dbReference type="SUPFAM" id="SSF56784">
    <property type="entry name" value="HAD-like"/>
    <property type="match status" value="1"/>
</dbReference>
<feature type="domain" description="P-type ATPase C-terminal" evidence="20">
    <location>
        <begin position="837"/>
        <end position="1091"/>
    </location>
</feature>
<dbReference type="AlphaFoldDB" id="H2LK89"/>
<keyword evidence="5" id="KW-0812">Transmembrane</keyword>
<dbReference type="InterPro" id="IPR032630">
    <property type="entry name" value="P_typ_ATPase_c"/>
</dbReference>
<dbReference type="SUPFAM" id="SSF81665">
    <property type="entry name" value="Calcium ATPase, transmembrane domain M"/>
    <property type="match status" value="1"/>
</dbReference>
<comment type="similarity">
    <text evidence="3 17">Belongs to the cation transport ATPase (P-type) (TC 3.A.3) family. Type IV subfamily.</text>
</comment>
<feature type="binding site" evidence="15">
    <location>
        <position position="673"/>
    </location>
    <ligand>
        <name>ATP</name>
        <dbReference type="ChEBI" id="CHEBI:30616"/>
    </ligand>
</feature>
<evidence type="ECO:0000256" key="3">
    <source>
        <dbReference type="ARBA" id="ARBA00008109"/>
    </source>
</evidence>
<comment type="subcellular location">
    <subcellularLocation>
        <location evidence="2">Endomembrane system</location>
        <topology evidence="2">Multi-pass membrane protein</topology>
    </subcellularLocation>
    <subcellularLocation>
        <location evidence="17">Membrane</location>
        <topology evidence="17">Multi-pass membrane protein</topology>
    </subcellularLocation>
</comment>
<evidence type="ECO:0000256" key="6">
    <source>
        <dbReference type="ARBA" id="ARBA00022723"/>
    </source>
</evidence>
<keyword evidence="10 17" id="KW-1278">Translocase</keyword>
<reference evidence="21" key="2">
    <citation type="submission" date="2025-08" db="UniProtKB">
        <authorList>
            <consortium name="Ensembl"/>
        </authorList>
    </citation>
    <scope>IDENTIFICATION</scope>
    <source>
        <strain evidence="21">Hd-rR</strain>
    </source>
</reference>
<evidence type="ECO:0000313" key="21">
    <source>
        <dbReference type="Ensembl" id="ENSORLP00000006440.2"/>
    </source>
</evidence>
<dbReference type="FunFam" id="3.40.1110.10:FF:000188">
    <property type="entry name" value="Phospholipid-transporting ATPase"/>
    <property type="match status" value="1"/>
</dbReference>
<evidence type="ECO:0000256" key="15">
    <source>
        <dbReference type="PIRSR" id="PIRSR606539-2"/>
    </source>
</evidence>
<comment type="catalytic activity">
    <reaction evidence="13 17">
        <text>ATP + H2O + phospholipidSide 1 = ADP + phosphate + phospholipidSide 2.</text>
        <dbReference type="EC" id="7.6.2.1"/>
    </reaction>
</comment>
<dbReference type="GO" id="GO:0000287">
    <property type="term" value="F:magnesium ion binding"/>
    <property type="evidence" value="ECO:0007669"/>
    <property type="project" value="UniProtKB-UniRule"/>
</dbReference>
<dbReference type="Gene3D" id="3.40.50.1000">
    <property type="entry name" value="HAD superfamily/HAD-like"/>
    <property type="match status" value="1"/>
</dbReference>
<organism evidence="21 22">
    <name type="scientific">Oryzias latipes</name>
    <name type="common">Japanese rice fish</name>
    <name type="synonym">Japanese killifish</name>
    <dbReference type="NCBI Taxonomy" id="8090"/>
    <lineage>
        <taxon>Eukaryota</taxon>
        <taxon>Metazoa</taxon>
        <taxon>Chordata</taxon>
        <taxon>Craniata</taxon>
        <taxon>Vertebrata</taxon>
        <taxon>Euteleostomi</taxon>
        <taxon>Actinopterygii</taxon>
        <taxon>Neopterygii</taxon>
        <taxon>Teleostei</taxon>
        <taxon>Neoteleostei</taxon>
        <taxon>Acanthomorphata</taxon>
        <taxon>Ovalentaria</taxon>
        <taxon>Atherinomorphae</taxon>
        <taxon>Beloniformes</taxon>
        <taxon>Adrianichthyidae</taxon>
        <taxon>Oryziinae</taxon>
        <taxon>Oryzias</taxon>
    </lineage>
</organism>